<evidence type="ECO:0000313" key="2">
    <source>
        <dbReference type="Proteomes" id="UP000018031"/>
    </source>
</evidence>
<accession>T1DTG2</accession>
<name>T1DTG2_9PORP</name>
<proteinExistence type="predicted"/>
<organism evidence="1 2">
    <name type="scientific">Porphyromonas crevioricanis JCM 15906</name>
    <dbReference type="NCBI Taxonomy" id="1305617"/>
    <lineage>
        <taxon>Bacteria</taxon>
        <taxon>Pseudomonadati</taxon>
        <taxon>Bacteroidota</taxon>
        <taxon>Bacteroidia</taxon>
        <taxon>Bacteroidales</taxon>
        <taxon>Porphyromonadaceae</taxon>
        <taxon>Porphyromonas</taxon>
    </lineage>
</organism>
<reference evidence="2" key="1">
    <citation type="journal article" date="2013" name="Genome">
        <title>Draft Genome Sequences of Porphyromonas crevioricanis JCM 15906T and Porphyromonas cansulci JCM 13913T Isolated from a Canine Oral Cavity.</title>
        <authorList>
            <person name="Sakamoto M."/>
            <person name="Tanaka N."/>
            <person name="Shiwa Y."/>
            <person name="Yoshikawa H."/>
            <person name="Ohkuma M."/>
        </authorList>
    </citation>
    <scope>NUCLEOTIDE SEQUENCE [LARGE SCALE GENOMIC DNA]</scope>
    <source>
        <strain evidence="2">JCM 15906</strain>
    </source>
</reference>
<protein>
    <submittedName>
        <fullName evidence="1">Uncharacterized protein</fullName>
    </submittedName>
</protein>
<sequence length="37" mass="4366">MIGLSWRGGFVKEWKGDHLIPFFYAISFHIFALSKEH</sequence>
<dbReference type="AlphaFoldDB" id="T1DTG2"/>
<dbReference type="EMBL" id="BAOU01000041">
    <property type="protein sequence ID" value="GAD05794.1"/>
    <property type="molecule type" value="Genomic_DNA"/>
</dbReference>
<gene>
    <name evidence="1" type="ORF">PORCRE_1502</name>
</gene>
<evidence type="ECO:0000313" key="1">
    <source>
        <dbReference type="EMBL" id="GAD05794.1"/>
    </source>
</evidence>
<reference evidence="1 2" key="2">
    <citation type="journal article" date="2013" name="Genome Announc.">
        <title>Draft Genome Sequences of Porphyromonas crevioricanis JCM 15906T and Porphyromonas cansulci JCM 13913T Isolated from a Canine Oral Cavity.</title>
        <authorList>
            <person name="Sakamoto M."/>
            <person name="Tanaka N."/>
            <person name="Shiwa Y."/>
            <person name="Yoshikawa H."/>
            <person name="Ohkuma M."/>
        </authorList>
    </citation>
    <scope>NUCLEOTIDE SEQUENCE [LARGE SCALE GENOMIC DNA]</scope>
    <source>
        <strain evidence="1 2">JCM 15906</strain>
    </source>
</reference>
<comment type="caution">
    <text evidence="1">The sequence shown here is derived from an EMBL/GenBank/DDBJ whole genome shotgun (WGS) entry which is preliminary data.</text>
</comment>
<dbReference type="Proteomes" id="UP000018031">
    <property type="component" value="Unassembled WGS sequence"/>
</dbReference>